<evidence type="ECO:0000256" key="2">
    <source>
        <dbReference type="SAM" id="SignalP"/>
    </source>
</evidence>
<proteinExistence type="predicted"/>
<dbReference type="Proteomes" id="UP000646911">
    <property type="component" value="Unassembled WGS sequence"/>
</dbReference>
<evidence type="ECO:0000313" key="4">
    <source>
        <dbReference type="Proteomes" id="UP000646911"/>
    </source>
</evidence>
<dbReference type="EMBL" id="JACOFX010000002">
    <property type="protein sequence ID" value="MBC3906969.1"/>
    <property type="molecule type" value="Genomic_DNA"/>
</dbReference>
<evidence type="ECO:0000313" key="3">
    <source>
        <dbReference type="EMBL" id="MBC3906969.1"/>
    </source>
</evidence>
<protein>
    <submittedName>
        <fullName evidence="3">YdgA family protein</fullName>
    </submittedName>
</protein>
<keyword evidence="2" id="KW-0732">Signal</keyword>
<reference evidence="3 4" key="1">
    <citation type="submission" date="2020-08" db="EMBL/GenBank/DDBJ databases">
        <title>Novel species isolated from subtropical streams in China.</title>
        <authorList>
            <person name="Lu H."/>
        </authorList>
    </citation>
    <scope>NUCLEOTIDE SEQUENCE [LARGE SCALE GENOMIC DNA]</scope>
    <source>
        <strain evidence="3 4">NL8W</strain>
    </source>
</reference>
<name>A0ABR6Z5X6_9BURK</name>
<gene>
    <name evidence="3" type="ORF">H8L47_05285</name>
</gene>
<dbReference type="InterPro" id="IPR010352">
    <property type="entry name" value="DUF945"/>
</dbReference>
<dbReference type="RefSeq" id="WP_222616418.1">
    <property type="nucleotide sequence ID" value="NZ_JACOFX010000002.1"/>
</dbReference>
<keyword evidence="4" id="KW-1185">Reference proteome</keyword>
<comment type="caution">
    <text evidence="3">The sequence shown here is derived from an EMBL/GenBank/DDBJ whole genome shotgun (WGS) entry which is preliminary data.</text>
</comment>
<dbReference type="Pfam" id="PF06097">
    <property type="entry name" value="DUF945"/>
    <property type="match status" value="1"/>
</dbReference>
<sequence>MNKSMKLIAVVVVLAASYPAASWYTGKQVEAKLTESNDQSKFSPYVKVIKQDYQRGVFSSVQETTLELTLANLPGLKKPDFPGPDAADQSDDDVAEEPVDASGSAAETVPAPTEKAAKPVQLRFINRIQHGPLPGFSGFGAASIKTELVLDEETKAQLAKVFGTANPLEISAKLNYGGGGRVNISSPAFNTVLEKDKEKVVWQGLTMEVGFVKDYKDINVNFNAPGLSVDGADGLSFKLGAISLKGDVSRAYPANSLYLGKTEASIASINVTDPEGPQKSFTLEQFKLSTDVSMKDELVDLAAKIGVSKFVLDQKAFSDFHYDYGVKRLHGPSLAKISTAYTNAMSDPEKLGTLKVVWDEVAPLILQKDPELVLERLSVMTADGEAKLVGSAKLAGATATDIANPIMMISKIQSNLDITLTETLVAQMAGTSQKDPEMQKAALASLNQQISAFEGQGFITRNGKMLNSKIEWKQGSLSVNGKPFSR</sequence>
<feature type="region of interest" description="Disordered" evidence="1">
    <location>
        <begin position="73"/>
        <end position="115"/>
    </location>
</feature>
<evidence type="ECO:0000256" key="1">
    <source>
        <dbReference type="SAM" id="MobiDB-lite"/>
    </source>
</evidence>
<organism evidence="3 4">
    <name type="scientific">Undibacterium umbellatum</name>
    <dbReference type="NCBI Taxonomy" id="2762300"/>
    <lineage>
        <taxon>Bacteria</taxon>
        <taxon>Pseudomonadati</taxon>
        <taxon>Pseudomonadota</taxon>
        <taxon>Betaproteobacteria</taxon>
        <taxon>Burkholderiales</taxon>
        <taxon>Oxalobacteraceae</taxon>
        <taxon>Undibacterium</taxon>
    </lineage>
</organism>
<accession>A0ABR6Z5X6</accession>
<feature type="chain" id="PRO_5046186382" evidence="2">
    <location>
        <begin position="23"/>
        <end position="486"/>
    </location>
</feature>
<feature type="signal peptide" evidence="2">
    <location>
        <begin position="1"/>
        <end position="22"/>
    </location>
</feature>
<feature type="compositionally biased region" description="Acidic residues" evidence="1">
    <location>
        <begin position="88"/>
        <end position="99"/>
    </location>
</feature>